<dbReference type="InterPro" id="IPR001647">
    <property type="entry name" value="HTH_TetR"/>
</dbReference>
<evidence type="ECO:0000256" key="4">
    <source>
        <dbReference type="PROSITE-ProRule" id="PRU00335"/>
    </source>
</evidence>
<dbReference type="Gene3D" id="1.10.357.10">
    <property type="entry name" value="Tetracycline Repressor, domain 2"/>
    <property type="match status" value="1"/>
</dbReference>
<dbReference type="SUPFAM" id="SSF46689">
    <property type="entry name" value="Homeodomain-like"/>
    <property type="match status" value="1"/>
</dbReference>
<dbReference type="AlphaFoldDB" id="A0A6I7HSF4"/>
<dbReference type="GO" id="GO:0003677">
    <property type="term" value="F:DNA binding"/>
    <property type="evidence" value="ECO:0007669"/>
    <property type="project" value="UniProtKB-UniRule"/>
</dbReference>
<dbReference type="PANTHER" id="PTHR47506">
    <property type="entry name" value="TRANSCRIPTIONAL REGULATORY PROTEIN"/>
    <property type="match status" value="1"/>
</dbReference>
<dbReference type="Proteomes" id="UP000252582">
    <property type="component" value="Unassembled WGS sequence"/>
</dbReference>
<evidence type="ECO:0000313" key="6">
    <source>
        <dbReference type="EMBL" id="RCW27889.1"/>
    </source>
</evidence>
<keyword evidence="1" id="KW-0805">Transcription regulation</keyword>
<accession>A0A6I7HSF4</accession>
<keyword evidence="2 4" id="KW-0238">DNA-binding</keyword>
<evidence type="ECO:0000256" key="1">
    <source>
        <dbReference type="ARBA" id="ARBA00023015"/>
    </source>
</evidence>
<name>A0A6I7HSF4_9HYPH</name>
<dbReference type="SUPFAM" id="SSF48498">
    <property type="entry name" value="Tetracyclin repressor-like, C-terminal domain"/>
    <property type="match status" value="1"/>
</dbReference>
<gene>
    <name evidence="6" type="ORF">DFR48_102379</name>
</gene>
<organism evidence="6 7">
    <name type="scientific">Ciceribacter lividus</name>
    <dbReference type="NCBI Taxonomy" id="1197950"/>
    <lineage>
        <taxon>Bacteria</taxon>
        <taxon>Pseudomonadati</taxon>
        <taxon>Pseudomonadota</taxon>
        <taxon>Alphaproteobacteria</taxon>
        <taxon>Hyphomicrobiales</taxon>
        <taxon>Rhizobiaceae</taxon>
        <taxon>Ciceribacter</taxon>
    </lineage>
</organism>
<evidence type="ECO:0000256" key="3">
    <source>
        <dbReference type="ARBA" id="ARBA00023163"/>
    </source>
</evidence>
<protein>
    <submittedName>
        <fullName evidence="6">TetR family transcriptional regulator</fullName>
    </submittedName>
</protein>
<keyword evidence="3" id="KW-0804">Transcription</keyword>
<dbReference type="PROSITE" id="PS50977">
    <property type="entry name" value="HTH_TETR_2"/>
    <property type="match status" value="1"/>
</dbReference>
<sequence>MARSQKQKAESRQAIVRSAAKLFRERGIDGVTVAEIMEGAGLTHGGFPRHFSSKDELVKEALADVFEANARAPLLPANDLQTLAKAYLSTSHRNTPGSGCVFAALGTEMARSSEPTRRMLTQAIADQIEDFTQKAGNDDPEGKRIEAIGTWATMIGAMLLSRIVDQPELAEDILKSARLHIQRCNAGSKR</sequence>
<dbReference type="Pfam" id="PF00440">
    <property type="entry name" value="TetR_N"/>
    <property type="match status" value="1"/>
</dbReference>
<evidence type="ECO:0000313" key="7">
    <source>
        <dbReference type="Proteomes" id="UP000252582"/>
    </source>
</evidence>
<dbReference type="RefSeq" id="WP_114362248.1">
    <property type="nucleotide sequence ID" value="NZ_QPIX01000002.1"/>
</dbReference>
<keyword evidence="7" id="KW-1185">Reference proteome</keyword>
<dbReference type="Gene3D" id="1.10.10.60">
    <property type="entry name" value="Homeodomain-like"/>
    <property type="match status" value="1"/>
</dbReference>
<proteinExistence type="predicted"/>
<comment type="caution">
    <text evidence="6">The sequence shown here is derived from an EMBL/GenBank/DDBJ whole genome shotgun (WGS) entry which is preliminary data.</text>
</comment>
<dbReference type="PANTHER" id="PTHR47506:SF7">
    <property type="entry name" value="TRANSCRIPTIONAL REGULATORY PROTEIN"/>
    <property type="match status" value="1"/>
</dbReference>
<dbReference type="InterPro" id="IPR036271">
    <property type="entry name" value="Tet_transcr_reg_TetR-rel_C_sf"/>
</dbReference>
<evidence type="ECO:0000256" key="2">
    <source>
        <dbReference type="ARBA" id="ARBA00023125"/>
    </source>
</evidence>
<feature type="domain" description="HTH tetR-type" evidence="5">
    <location>
        <begin position="9"/>
        <end position="69"/>
    </location>
</feature>
<dbReference type="InterPro" id="IPR009057">
    <property type="entry name" value="Homeodomain-like_sf"/>
</dbReference>
<feature type="DNA-binding region" description="H-T-H motif" evidence="4">
    <location>
        <begin position="32"/>
        <end position="51"/>
    </location>
</feature>
<dbReference type="PRINTS" id="PR00455">
    <property type="entry name" value="HTHTETR"/>
</dbReference>
<dbReference type="EMBL" id="QPIX01000002">
    <property type="protein sequence ID" value="RCW27889.1"/>
    <property type="molecule type" value="Genomic_DNA"/>
</dbReference>
<evidence type="ECO:0000259" key="5">
    <source>
        <dbReference type="PROSITE" id="PS50977"/>
    </source>
</evidence>
<reference evidence="6 7" key="1">
    <citation type="submission" date="2018-07" db="EMBL/GenBank/DDBJ databases">
        <title>Genomic Encyclopedia of Type Strains, Phase IV (KMG-IV): sequencing the most valuable type-strain genomes for metagenomic binning, comparative biology and taxonomic classification.</title>
        <authorList>
            <person name="Goeker M."/>
        </authorList>
    </citation>
    <scope>NUCLEOTIDE SEQUENCE [LARGE SCALE GENOMIC DNA]</scope>
    <source>
        <strain evidence="6 7">DSM 25528</strain>
    </source>
</reference>